<sequence length="339" mass="37499">IVISVPSSAAFKFNLIHYRSRGSCVNMKLSAPSSPTWYGKADHQNSGSMEVEPGYLKTLKAMEQDSPSDPCGSISIGDLMRQTCGDSLLRTFIVSMSLYAPLVKESPEAESGPAKAIVSFIASTATQYALSLIIDALNERGSKMTVEQLSLRIHESPDSTGPVPMLQSYGLPRARVLLGHDCYLQDIEHTCTDSGLCTSVYGYIADTTKEPGAQNFAIENVTVESFFDLDDNSDLDKTYAAAGNIDHFQPKDWTLQYRREIRTHMETLIRGHNEKVAVWLGKQLQLRLNQGEGVEDLVPGEDFGQHFVDVDMDLDKFLMGAMDQTREFFTAQMGGRFSL</sequence>
<accession>A0A9P9G7E6</accession>
<organism evidence="1 2">
    <name type="scientific">Fusarium solani</name>
    <name type="common">Filamentous fungus</name>
    <dbReference type="NCBI Taxonomy" id="169388"/>
    <lineage>
        <taxon>Eukaryota</taxon>
        <taxon>Fungi</taxon>
        <taxon>Dikarya</taxon>
        <taxon>Ascomycota</taxon>
        <taxon>Pezizomycotina</taxon>
        <taxon>Sordariomycetes</taxon>
        <taxon>Hypocreomycetidae</taxon>
        <taxon>Hypocreales</taxon>
        <taxon>Nectriaceae</taxon>
        <taxon>Fusarium</taxon>
        <taxon>Fusarium solani species complex</taxon>
    </lineage>
</organism>
<dbReference type="AlphaFoldDB" id="A0A9P9G7E6"/>
<feature type="non-terminal residue" evidence="1">
    <location>
        <position position="1"/>
    </location>
</feature>
<gene>
    <name evidence="1" type="ORF">B0J15DRAFT_570842</name>
</gene>
<reference evidence="1" key="1">
    <citation type="journal article" date="2021" name="Nat. Commun.">
        <title>Genetic determinants of endophytism in the Arabidopsis root mycobiome.</title>
        <authorList>
            <person name="Mesny F."/>
            <person name="Miyauchi S."/>
            <person name="Thiergart T."/>
            <person name="Pickel B."/>
            <person name="Atanasova L."/>
            <person name="Karlsson M."/>
            <person name="Huettel B."/>
            <person name="Barry K.W."/>
            <person name="Haridas S."/>
            <person name="Chen C."/>
            <person name="Bauer D."/>
            <person name="Andreopoulos W."/>
            <person name="Pangilinan J."/>
            <person name="LaButti K."/>
            <person name="Riley R."/>
            <person name="Lipzen A."/>
            <person name="Clum A."/>
            <person name="Drula E."/>
            <person name="Henrissat B."/>
            <person name="Kohler A."/>
            <person name="Grigoriev I.V."/>
            <person name="Martin F.M."/>
            <person name="Hacquard S."/>
        </authorList>
    </citation>
    <scope>NUCLEOTIDE SEQUENCE</scope>
    <source>
        <strain evidence="1">FSSC 5 MPI-SDFR-AT-0091</strain>
    </source>
</reference>
<protein>
    <submittedName>
        <fullName evidence="1">Uncharacterized protein</fullName>
    </submittedName>
</protein>
<evidence type="ECO:0000313" key="2">
    <source>
        <dbReference type="Proteomes" id="UP000736672"/>
    </source>
</evidence>
<evidence type="ECO:0000313" key="1">
    <source>
        <dbReference type="EMBL" id="KAH7234460.1"/>
    </source>
</evidence>
<dbReference type="Proteomes" id="UP000736672">
    <property type="component" value="Unassembled WGS sequence"/>
</dbReference>
<proteinExistence type="predicted"/>
<name>A0A9P9G7E6_FUSSL</name>
<dbReference type="EMBL" id="JAGTJS010000025">
    <property type="protein sequence ID" value="KAH7234460.1"/>
    <property type="molecule type" value="Genomic_DNA"/>
</dbReference>
<keyword evidence="2" id="KW-1185">Reference proteome</keyword>
<dbReference type="OrthoDB" id="5031412at2759"/>
<comment type="caution">
    <text evidence="1">The sequence shown here is derived from an EMBL/GenBank/DDBJ whole genome shotgun (WGS) entry which is preliminary data.</text>
</comment>
<feature type="non-terminal residue" evidence="1">
    <location>
        <position position="339"/>
    </location>
</feature>